<protein>
    <submittedName>
        <fullName evidence="1">Uncharacterized protein</fullName>
    </submittedName>
</protein>
<reference evidence="1" key="1">
    <citation type="journal article" date="2017" name="Arch. Virol.">
        <title>Complete genome sequence of shrimp hemocyte iridescent virus (SHIV) isolated from white leg shrimp, Litopenaeus vannamei.</title>
        <authorList>
            <person name="Qiu L."/>
            <person name="Chen M.M."/>
            <person name="Wang R.Y."/>
            <person name="Wan X.Y."/>
            <person name="Li C."/>
            <person name="Zhang Q.L."/>
            <person name="Dong X."/>
            <person name="Yang B."/>
            <person name="Xiang J.H."/>
            <person name="Huang J."/>
        </authorList>
    </citation>
    <scope>NUCLEOTIDE SEQUENCE [LARGE SCALE GENOMIC DNA]</scope>
    <source>
        <strain evidence="1">20141215</strain>
    </source>
</reference>
<name>A0A291B0K2_9VIRU</name>
<dbReference type="KEGG" id="vg:65099785"/>
<accession>A0A291B0K2</accession>
<sequence>MNFGNVGDRFSNPILNGTKSTFQFLQPQENIDNEITRKSLQNRTDEIDYYDQMFPRGSNPMAPKHNFVRFKKMFELGDVVGPMNSAIKRENQKRIDLGAYDNPVSVSTNEIFPEKQITPLEIPRRYKANPEISTQFQHFYRDEDIRNIGKLVNYKTKKQQNVSVNFETLSQGSGDIRTLGKSLIYKQKANPIIYRNPQAFNQNERVDVNYNQKSCRKEKNLAINTRGDFSAREKFFDRTVAPKQHIPEIKYELHYETPVQSGREWLVKDAKRNPEKVGLVFSRQMND</sequence>
<evidence type="ECO:0000313" key="1">
    <source>
        <dbReference type="EMBL" id="ATE87022.1"/>
    </source>
</evidence>
<keyword evidence="2" id="KW-1185">Reference proteome</keyword>
<dbReference type="Proteomes" id="UP000297192">
    <property type="component" value="Segment"/>
</dbReference>
<dbReference type="GeneID" id="65099785"/>
<proteinExistence type="predicted"/>
<dbReference type="RefSeq" id="YP_010084765.1">
    <property type="nucleotide sequence ID" value="NC_055165.1"/>
</dbReference>
<evidence type="ECO:0000313" key="2">
    <source>
        <dbReference type="Proteomes" id="UP000297192"/>
    </source>
</evidence>
<reference evidence="1" key="2">
    <citation type="journal article" date="2017" name="Sci. Rep.">
        <title>Characterization of a new member of Iridoviridae, Shrimp hemocyte iridescent virus (SHIV), found in white leg shrimp (Litopenaeus vannamei).</title>
        <authorList>
            <person name="Qiu L."/>
            <person name="Chen M.M."/>
            <person name="Wan X.Y."/>
            <person name="Li C."/>
            <person name="Zhang Q.L."/>
            <person name="Wang R.Y."/>
            <person name="Cheng D.Y."/>
            <person name="Dong X."/>
            <person name="Yang B."/>
            <person name="Wang X.H."/>
            <person name="Xiang J.H."/>
            <person name="Huang J."/>
        </authorList>
    </citation>
    <scope>NUCLEOTIDE SEQUENCE [LARGE SCALE GENOMIC DNA]</scope>
    <source>
        <strain evidence="1">20141215</strain>
    </source>
</reference>
<dbReference type="EMBL" id="MF599468">
    <property type="protein sequence ID" value="ATE87022.1"/>
    <property type="molecule type" value="Genomic_DNA"/>
</dbReference>
<organism evidence="1">
    <name type="scientific">Shrimp hemocyte iridescent virus</name>
    <dbReference type="NCBI Taxonomy" id="2039780"/>
    <lineage>
        <taxon>Viruses</taxon>
        <taxon>Varidnaviria</taxon>
        <taxon>Bamfordvirae</taxon>
        <taxon>Nucleocytoviricota</taxon>
        <taxon>Megaviricetes</taxon>
        <taxon>Pimascovirales</taxon>
        <taxon>Pimascovirales incertae sedis</taxon>
        <taxon>Iridoviridae</taxon>
        <taxon>Betairidovirinae</taxon>
        <taxon>Decapodiridovirus</taxon>
        <taxon>Decapodiridovirus litopenaeus1</taxon>
        <taxon>Decapod iridescent virus 1</taxon>
    </lineage>
</organism>
<gene>
    <name evidence="1" type="primary">13R</name>
</gene>